<dbReference type="PANTHER" id="PTHR11049">
    <property type="entry name" value="ACYL COENZYME A THIOESTER HYDROLASE"/>
    <property type="match status" value="1"/>
</dbReference>
<reference evidence="3 4" key="1">
    <citation type="submission" date="2020-07" db="EMBL/GenBank/DDBJ databases">
        <title>Halosimplex litoreum sp. nov. and Halosimplex rubrum sp. nov., isolated from different salt environments.</title>
        <authorList>
            <person name="Cui H."/>
        </authorList>
    </citation>
    <scope>NUCLEOTIDE SEQUENCE [LARGE SCALE GENOMIC DNA]</scope>
    <source>
        <strain evidence="3 4">R2</strain>
    </source>
</reference>
<dbReference type="InterPro" id="IPR006683">
    <property type="entry name" value="Thioestr_dom"/>
</dbReference>
<evidence type="ECO:0000259" key="2">
    <source>
        <dbReference type="PROSITE" id="PS51770"/>
    </source>
</evidence>
<dbReference type="RefSeq" id="WP_179917928.1">
    <property type="nucleotide sequence ID" value="NZ_CP058909.1"/>
</dbReference>
<dbReference type="GO" id="GO:0006637">
    <property type="term" value="P:acyl-CoA metabolic process"/>
    <property type="evidence" value="ECO:0007669"/>
    <property type="project" value="TreeGrafter"/>
</dbReference>
<dbReference type="EMBL" id="CP058909">
    <property type="protein sequence ID" value="QLH82861.1"/>
    <property type="molecule type" value="Genomic_DNA"/>
</dbReference>
<dbReference type="Gene3D" id="3.10.129.10">
    <property type="entry name" value="Hotdog Thioesterase"/>
    <property type="match status" value="1"/>
</dbReference>
<gene>
    <name evidence="3" type="ORF">HZS54_15055</name>
</gene>
<proteinExistence type="predicted"/>
<dbReference type="PROSITE" id="PS51770">
    <property type="entry name" value="HOTDOG_ACOT"/>
    <property type="match status" value="1"/>
</dbReference>
<dbReference type="CDD" id="cd03442">
    <property type="entry name" value="BFIT_BACH"/>
    <property type="match status" value="1"/>
</dbReference>
<evidence type="ECO:0000256" key="1">
    <source>
        <dbReference type="ARBA" id="ARBA00022801"/>
    </source>
</evidence>
<organism evidence="3 4">
    <name type="scientific">Halosimplex pelagicum</name>
    <dbReference type="NCBI Taxonomy" id="869886"/>
    <lineage>
        <taxon>Archaea</taxon>
        <taxon>Methanobacteriati</taxon>
        <taxon>Methanobacteriota</taxon>
        <taxon>Stenosarchaea group</taxon>
        <taxon>Halobacteria</taxon>
        <taxon>Halobacteriales</taxon>
        <taxon>Haloarculaceae</taxon>
        <taxon>Halosimplex</taxon>
    </lineage>
</organism>
<dbReference type="InterPro" id="IPR040170">
    <property type="entry name" value="Cytosol_ACT"/>
</dbReference>
<dbReference type="AlphaFoldDB" id="A0A7D5P9R4"/>
<evidence type="ECO:0000313" key="3">
    <source>
        <dbReference type="EMBL" id="QLH82861.1"/>
    </source>
</evidence>
<keyword evidence="1" id="KW-0378">Hydrolase</keyword>
<dbReference type="OrthoDB" id="15030at2157"/>
<dbReference type="GO" id="GO:0009062">
    <property type="term" value="P:fatty acid catabolic process"/>
    <property type="evidence" value="ECO:0007669"/>
    <property type="project" value="TreeGrafter"/>
</dbReference>
<dbReference type="GO" id="GO:0052816">
    <property type="term" value="F:long-chain fatty acyl-CoA hydrolase activity"/>
    <property type="evidence" value="ECO:0007669"/>
    <property type="project" value="TreeGrafter"/>
</dbReference>
<dbReference type="PANTHER" id="PTHR11049:SF24">
    <property type="entry name" value="CYTOSOLIC ACYL COENZYME A THIOESTER HYDROLASE"/>
    <property type="match status" value="1"/>
</dbReference>
<dbReference type="GO" id="GO:0005829">
    <property type="term" value="C:cytosol"/>
    <property type="evidence" value="ECO:0007669"/>
    <property type="project" value="TreeGrafter"/>
</dbReference>
<sequence>MPTVSETYLENRWRVQPNHANNYGTVHGGNVMKWMDELGAMSAMRFAGEPCVTASIDRMDFHRPIPTGEVAVIESFVFDEGRSSVNVHLRATRENPRTGEQEMTTESQFVFVAIDEDGSPVSVPDLTVEGERCRELRERALAWREDHPQNE</sequence>
<dbReference type="GeneID" id="56083934"/>
<dbReference type="InterPro" id="IPR029069">
    <property type="entry name" value="HotDog_dom_sf"/>
</dbReference>
<protein>
    <submittedName>
        <fullName evidence="3">Acyl-CoA thioesterase</fullName>
    </submittedName>
</protein>
<feature type="domain" description="HotDog ACOT-type" evidence="2">
    <location>
        <begin position="5"/>
        <end position="117"/>
    </location>
</feature>
<dbReference type="Pfam" id="PF03061">
    <property type="entry name" value="4HBT"/>
    <property type="match status" value="1"/>
</dbReference>
<dbReference type="Proteomes" id="UP000509346">
    <property type="component" value="Chromosome"/>
</dbReference>
<accession>A0A7D5P9R4</accession>
<keyword evidence="4" id="KW-1185">Reference proteome</keyword>
<dbReference type="InterPro" id="IPR033120">
    <property type="entry name" value="HOTDOG_ACOT"/>
</dbReference>
<dbReference type="SUPFAM" id="SSF54637">
    <property type="entry name" value="Thioesterase/thiol ester dehydrase-isomerase"/>
    <property type="match status" value="1"/>
</dbReference>
<evidence type="ECO:0000313" key="4">
    <source>
        <dbReference type="Proteomes" id="UP000509346"/>
    </source>
</evidence>
<name>A0A7D5P9R4_9EURY</name>
<dbReference type="KEGG" id="hpel:HZS54_15055"/>